<feature type="compositionally biased region" description="Basic and acidic residues" evidence="2">
    <location>
        <begin position="23"/>
        <end position="39"/>
    </location>
</feature>
<dbReference type="AlphaFoldDB" id="A0A813F1Q6"/>
<dbReference type="InterPro" id="IPR002885">
    <property type="entry name" value="PPR_rpt"/>
</dbReference>
<dbReference type="Gene3D" id="1.25.40.10">
    <property type="entry name" value="Tetratricopeptide repeat domain"/>
    <property type="match status" value="1"/>
</dbReference>
<sequence>ARPSLVQSVSPQLRSVTVWPQWPHDDDSRNAKPVGDPRFRWPPNAPEEPVPGEVMRQDEVKALKKKVHRQIWEDMCWSDWSSWERRFWMFKERAIPYDEATYTLLLHGYLLSHRHQSENAYLVLEEMKRAETHPALVKLNERMLNSAFELQELGNRPEASLWRNVLRLCWHCSVRFQKKRRQRLRHELEALEPDDALALEESNVTAWLRGHDRLSLPPVDTGRFRFLEGPGGARKPKELAGGSALQLEGAPRIGRKSKARKPISIIDGQAEDKSDQSTRLRP</sequence>
<evidence type="ECO:0000256" key="1">
    <source>
        <dbReference type="PROSITE-ProRule" id="PRU00708"/>
    </source>
</evidence>
<proteinExistence type="predicted"/>
<evidence type="ECO:0000313" key="4">
    <source>
        <dbReference type="Proteomes" id="UP000654075"/>
    </source>
</evidence>
<keyword evidence="4" id="KW-1185">Reference proteome</keyword>
<dbReference type="OrthoDB" id="359249at2759"/>
<feature type="region of interest" description="Disordered" evidence="2">
    <location>
        <begin position="19"/>
        <end position="51"/>
    </location>
</feature>
<feature type="compositionally biased region" description="Basic and acidic residues" evidence="2">
    <location>
        <begin position="270"/>
        <end position="282"/>
    </location>
</feature>
<comment type="caution">
    <text evidence="3">The sequence shown here is derived from an EMBL/GenBank/DDBJ whole genome shotgun (WGS) entry which is preliminary data.</text>
</comment>
<evidence type="ECO:0000313" key="3">
    <source>
        <dbReference type="EMBL" id="CAE8607071.1"/>
    </source>
</evidence>
<protein>
    <submittedName>
        <fullName evidence="3">Uncharacterized protein</fullName>
    </submittedName>
</protein>
<organism evidence="3 4">
    <name type="scientific">Polarella glacialis</name>
    <name type="common">Dinoflagellate</name>
    <dbReference type="NCBI Taxonomy" id="89957"/>
    <lineage>
        <taxon>Eukaryota</taxon>
        <taxon>Sar</taxon>
        <taxon>Alveolata</taxon>
        <taxon>Dinophyceae</taxon>
        <taxon>Suessiales</taxon>
        <taxon>Suessiaceae</taxon>
        <taxon>Polarella</taxon>
    </lineage>
</organism>
<reference evidence="3" key="1">
    <citation type="submission" date="2021-02" db="EMBL/GenBank/DDBJ databases">
        <authorList>
            <person name="Dougan E. K."/>
            <person name="Rhodes N."/>
            <person name="Thang M."/>
            <person name="Chan C."/>
        </authorList>
    </citation>
    <scope>NUCLEOTIDE SEQUENCE</scope>
</reference>
<feature type="repeat" description="PPR" evidence="1">
    <location>
        <begin position="98"/>
        <end position="134"/>
    </location>
</feature>
<feature type="non-terminal residue" evidence="3">
    <location>
        <position position="282"/>
    </location>
</feature>
<accession>A0A813F1Q6</accession>
<dbReference type="PROSITE" id="PS51375">
    <property type="entry name" value="PPR"/>
    <property type="match status" value="1"/>
</dbReference>
<dbReference type="EMBL" id="CAJNNV010020395">
    <property type="protein sequence ID" value="CAE8607071.1"/>
    <property type="molecule type" value="Genomic_DNA"/>
</dbReference>
<name>A0A813F1Q6_POLGL</name>
<dbReference type="Proteomes" id="UP000654075">
    <property type="component" value="Unassembled WGS sequence"/>
</dbReference>
<dbReference type="InterPro" id="IPR011990">
    <property type="entry name" value="TPR-like_helical_dom_sf"/>
</dbReference>
<feature type="region of interest" description="Disordered" evidence="2">
    <location>
        <begin position="229"/>
        <end position="282"/>
    </location>
</feature>
<gene>
    <name evidence="3" type="ORF">PGLA1383_LOCUS25017</name>
</gene>
<evidence type="ECO:0000256" key="2">
    <source>
        <dbReference type="SAM" id="MobiDB-lite"/>
    </source>
</evidence>